<evidence type="ECO:0000313" key="1">
    <source>
        <dbReference type="EMBL" id="GFG80271.1"/>
    </source>
</evidence>
<dbReference type="Proteomes" id="UP000465240">
    <property type="component" value="Unassembled WGS sequence"/>
</dbReference>
<dbReference type="EMBL" id="BLKX01000001">
    <property type="protein sequence ID" value="GFG80271.1"/>
    <property type="molecule type" value="Genomic_DNA"/>
</dbReference>
<accession>A0ABQ1C718</accession>
<keyword evidence="2" id="KW-1185">Reference proteome</keyword>
<name>A0ABQ1C718_9MYCO</name>
<dbReference type="InterPro" id="IPR044855">
    <property type="entry name" value="CoA-Trfase_III_dom3_sf"/>
</dbReference>
<dbReference type="RefSeq" id="WP_242460493.1">
    <property type="nucleotide sequence ID" value="NZ_BLKX01000001.1"/>
</dbReference>
<sequence>MTAIFKERTRKEWTDFFIATDIAGAPAFLGADLFDDDHAKVRRLVYDEAQSDGTSQRLMGTCIKTKPDDEFAPPAAPDVGQHTEELLTTLAGYDAAEMWCLGSSGAI</sequence>
<dbReference type="InterPro" id="IPR003673">
    <property type="entry name" value="CoA-Trfase_fam_III"/>
</dbReference>
<evidence type="ECO:0000313" key="2">
    <source>
        <dbReference type="Proteomes" id="UP000465240"/>
    </source>
</evidence>
<dbReference type="Gene3D" id="3.40.50.10540">
    <property type="entry name" value="Crotonobetainyl-coa:carnitine coa-transferase, domain 1"/>
    <property type="match status" value="1"/>
</dbReference>
<proteinExistence type="predicted"/>
<organism evidence="1 2">
    <name type="scientific">Mycobacterium paragordonae</name>
    <dbReference type="NCBI Taxonomy" id="1389713"/>
    <lineage>
        <taxon>Bacteria</taxon>
        <taxon>Bacillati</taxon>
        <taxon>Actinomycetota</taxon>
        <taxon>Actinomycetes</taxon>
        <taxon>Mycobacteriales</taxon>
        <taxon>Mycobacteriaceae</taxon>
        <taxon>Mycobacterium</taxon>
    </lineage>
</organism>
<protein>
    <submittedName>
        <fullName evidence="1">Uncharacterized protein</fullName>
    </submittedName>
</protein>
<comment type="caution">
    <text evidence="1">The sequence shown here is derived from an EMBL/GenBank/DDBJ whole genome shotgun (WGS) entry which is preliminary data.</text>
</comment>
<dbReference type="InterPro" id="IPR023606">
    <property type="entry name" value="CoA-Trfase_III_dom_1_sf"/>
</dbReference>
<dbReference type="Gene3D" id="3.30.1540.10">
    <property type="entry name" value="formyl-coa transferase, domain 3"/>
    <property type="match status" value="1"/>
</dbReference>
<dbReference type="Pfam" id="PF02515">
    <property type="entry name" value="CoA_transf_3"/>
    <property type="match status" value="1"/>
</dbReference>
<dbReference type="SUPFAM" id="SSF89796">
    <property type="entry name" value="CoA-transferase family III (CaiB/BaiF)"/>
    <property type="match status" value="1"/>
</dbReference>
<reference evidence="1 2" key="1">
    <citation type="journal article" date="2019" name="Emerg. Microbes Infect.">
        <title>Comprehensive subspecies identification of 175 nontuberculous mycobacteria species based on 7547 genomic profiles.</title>
        <authorList>
            <person name="Matsumoto Y."/>
            <person name="Kinjo T."/>
            <person name="Motooka D."/>
            <person name="Nabeya D."/>
            <person name="Jung N."/>
            <person name="Uechi K."/>
            <person name="Horii T."/>
            <person name="Iida T."/>
            <person name="Fujita J."/>
            <person name="Nakamura S."/>
        </authorList>
    </citation>
    <scope>NUCLEOTIDE SEQUENCE [LARGE SCALE GENOMIC DNA]</scope>
    <source>
        <strain evidence="1 2">JCM 18565</strain>
    </source>
</reference>
<gene>
    <name evidence="1" type="ORF">MPRG_35470</name>
</gene>